<comment type="caution">
    <text evidence="3">The sequence shown here is derived from an EMBL/GenBank/DDBJ whole genome shotgun (WGS) entry which is preliminary data.</text>
</comment>
<sequence length="691" mass="76036">MASTKIINVLRTEEFEDILDIFKEASADEVIFVLPKRGKSFNNEGDFQILSAAASESGKKVSLLCANPDINARAANFGFQILSTSAPKPQPAKVSAAAYQSADDSQEEEEEYENDDSNNDRDSEPEIVEAEEDPEVPAHDEADEDISGEEPEEEEGGAAFSESSIETGDDEDSDYEVLTAAKMDKTLQDVFKPEVKKSTRGVKLSPKAESAQKPGVRKPSSLDEVEIIPQRAKPMVSETKKEKSQPAMKESEISNLTDKTLDEIKNVWQSQKSQDNSPVSLNGKVKPPVRKFSPERTLRMPRFFSGMPKRMLWSFTGIAVILFGTIIFISTGKAKIIIKPREQKVDFRMAVSISDNFSTVDPASNSIPGQIFSVSKTVTETFDATGEKDVAQKARGKITVYNEYSSSPQTLIATTRFEYQSEAVQEKGLVFRTLKTITVPGYKVINGKTTPGAVEVEVIADKAGQIYNVGSGKFSIVAFRERGDTERYQKFYGGSTAAMKGGIVGKSKVVTDSDYGDAKKTIETSLNVQMEEAIKAQMGGLKILGADKPEIKSFESTADIDAAADNFTMTIVGAVETIGFKMEDLHSLIAAYLSETNNLQVLSEKLSIEFEDMVFDAEAKTLKFEAVIGGVAYKKVDNQKIISGLMGKNESEIKDYIKTLENISSARVVLSPFWVKRIPKNEQRIEVEINY</sequence>
<evidence type="ECO:0000256" key="1">
    <source>
        <dbReference type="SAM" id="MobiDB-lite"/>
    </source>
</evidence>
<accession>A0A0G1KB80</accession>
<feature type="region of interest" description="Disordered" evidence="1">
    <location>
        <begin position="269"/>
        <end position="290"/>
    </location>
</feature>
<feature type="compositionally biased region" description="Acidic residues" evidence="1">
    <location>
        <begin position="125"/>
        <end position="156"/>
    </location>
</feature>
<feature type="compositionally biased region" description="Basic and acidic residues" evidence="1">
    <location>
        <begin position="238"/>
        <end position="252"/>
    </location>
</feature>
<keyword evidence="2" id="KW-0472">Membrane</keyword>
<feature type="compositionally biased region" description="Basic and acidic residues" evidence="1">
    <location>
        <begin position="182"/>
        <end position="197"/>
    </location>
</feature>
<protein>
    <submittedName>
        <fullName evidence="3">Protein CBR-UNC-89</fullName>
    </submittedName>
</protein>
<evidence type="ECO:0000313" key="3">
    <source>
        <dbReference type="EMBL" id="KKT80808.1"/>
    </source>
</evidence>
<gene>
    <name evidence="3" type="ORF">UW79_C0034G0004</name>
</gene>
<dbReference type="AlphaFoldDB" id="A0A0G1KB80"/>
<feature type="region of interest" description="Disordered" evidence="1">
    <location>
        <begin position="85"/>
        <end position="252"/>
    </location>
</feature>
<feature type="compositionally biased region" description="Low complexity" evidence="1">
    <location>
        <begin position="157"/>
        <end position="166"/>
    </location>
</feature>
<feature type="compositionally biased region" description="Polar residues" evidence="1">
    <location>
        <begin position="269"/>
        <end position="280"/>
    </location>
</feature>
<feature type="transmembrane region" description="Helical" evidence="2">
    <location>
        <begin position="311"/>
        <end position="331"/>
    </location>
</feature>
<proteinExistence type="predicted"/>
<keyword evidence="2" id="KW-1133">Transmembrane helix</keyword>
<reference evidence="3 4" key="1">
    <citation type="journal article" date="2015" name="Nature">
        <title>rRNA introns, odd ribosomes, and small enigmatic genomes across a large radiation of phyla.</title>
        <authorList>
            <person name="Brown C.T."/>
            <person name="Hug L.A."/>
            <person name="Thomas B.C."/>
            <person name="Sharon I."/>
            <person name="Castelle C.J."/>
            <person name="Singh A."/>
            <person name="Wilkins M.J."/>
            <person name="Williams K.H."/>
            <person name="Banfield J.F."/>
        </authorList>
    </citation>
    <scope>NUCLEOTIDE SEQUENCE [LARGE SCALE GENOMIC DNA]</scope>
</reference>
<feature type="compositionally biased region" description="Acidic residues" evidence="1">
    <location>
        <begin position="104"/>
        <end position="117"/>
    </location>
</feature>
<dbReference type="EMBL" id="LCJR01000034">
    <property type="protein sequence ID" value="KKT80808.1"/>
    <property type="molecule type" value="Genomic_DNA"/>
</dbReference>
<dbReference type="Proteomes" id="UP000034032">
    <property type="component" value="Unassembled WGS sequence"/>
</dbReference>
<evidence type="ECO:0000256" key="2">
    <source>
        <dbReference type="SAM" id="Phobius"/>
    </source>
</evidence>
<name>A0A0G1KB80_9BACT</name>
<organism evidence="3 4">
    <name type="scientific">Candidatus Yanofskybacteria bacterium GW2011_GWA2_44_9</name>
    <dbReference type="NCBI Taxonomy" id="1619025"/>
    <lineage>
        <taxon>Bacteria</taxon>
        <taxon>Candidatus Yanofskyibacteriota</taxon>
    </lineage>
</organism>
<keyword evidence="2" id="KW-0812">Transmembrane</keyword>
<evidence type="ECO:0000313" key="4">
    <source>
        <dbReference type="Proteomes" id="UP000034032"/>
    </source>
</evidence>